<protein>
    <recommendedName>
        <fullName evidence="3">Thioredoxin domain-containing protein</fullName>
    </recommendedName>
</protein>
<sequence length="2282" mass="253060">METGVCVEGSLAAVDMYTSSAELETVELGHQDGRVWKCEVSEAHMKGSICRQSDGAATGTWSARRVSKPSVLRQMSVYADSLLIWSGDKVRASSVDETLSFRQLAMSTGRVYFEISCEDPQCLQSLRFVSTSEMGAPHTADLAKSSSELPQVTPCVPPPVVRKDSDDWGGGAWGGDWGLTEKTKETEKDQGLESLLAAKVEEELTKRAAASFSLPDLVAGDVLGVLYDEAQNQVTLFQNGRLLSEKPLKAPKVPVFPEMVLKGKKSMLLNWGQRPFQSAPERVVPACACLLRNLSLIDCRKARQVQDNPLLLARIPSFWGDGIPAYLYPRDGSQFGNTSVSPGDIILCHELKDGWARHDLGWSKAECFMDHKEALDAEDDLEPVILWGKPTEGEEKCTVVFALRGGSLWKRVETEPWRQLEVLRWSNGLLTDDLDSLAVTEETKAPGQGDPIFPGEKPHPSLREGARVVHASMGPGVLLGWKHAGVRTGDTSGGLSSDNYVRIKFDTGKTAGWNVEAWQVHFADAGEGLEQKLRQLQRLAQRAQLDFQLGTAKAKTSGVKVQAGTWHLLTVSANLPQSLSLWLDGERILDVEPGNPDLRSSGPFSLALERGISVFGMADPTRGSSTASRKNWMLGGDLREIRFGLDHLASKAQVLQLHQPRGVWLCRNSACERQGRQTRNASTSRRCWKCKTERRKSGAPPPENPNPKTGLFTVVADTFEEVVLQSDAHVFIDCTADWCGPSVVIKPFVYQLAKITQPLEDIRVAMMDTDENMVDPELFPEPYIPNMKLFIRGKKDNPVKFDGQRTLEGMIRFVQDHTGIELGNKLQEKYPDYKMAKKIDEKILGAERAVRELASKFSLTRFRSPGSAVYQIAAEYWHDPDSCTRRVEWLSAQEALEQVAGITHAALETSQPENPAPAVLQALLRQSAPVCSSQPPRPTQSPMDETAVRKHWEYLESAILRSSGKKLKDTLDDLFRQGYPVDAGPFGYSGFWLAAARGKLEAVQALFDWGANSHLQGAREQLLPVEVASYMGHTDVVVWLIKRGVYPGKVLHFAAKSGHLGILDKLVLSSRESSQKGEDDQDVRRDPLLRFHLTSPCSCCGWTPILLAVNFEQVAAGRMLIPATSDEELKEPLRPKVCELAGLARGSSLLHFVAAKGGYCGELIDLLVSRCPELLDMQDELKQTPFDVATPQIRPKLNKLYLGCAQSLRSNFLASTDRISWPDLRRQLKEHFRKEVQAHDLQKVQSIVHESQEICRPASQALQSDEFLPQVKELESSLPSSGSSKPPAPLSDGLEAAAKAPEDRLLDMLKGLAAAEGLEVKVVKVDAASSTPGFRRVHVDLQSCLAILKVVSWLRSHEGVGWQGMRNHFATPNALGVRELICYLDMRSPSAEASGGHGDQCLLFLRHRSFSQVLEQVEEKRQELSKALQELIGQDPGAEAFLLGQLGMDPSQEVLRTSRGDLEQALGQGSKLEDQDSSGWSALMLAAQLNDTEAVKWMLEKDPSIGLKTNRAGQTGMMWASWWRASEMLTIFRTRGFELTHGDQEGLRRLCEAQKQAEDSDDLAALALLRVDPTELESVGTQVEMDNTAVDGSLRGRMGDQHAASVKEVSVYYTPNRLIAGFVMSLSNGVHTGQVLDEHGGLLSPEDYGQVSSKETVPLDGYIWKVRSWDAKPWQNALCCRLELIVAKGRKKLVLRFPCEDPGHLEQEPDFQYVQDPSQSGESQVCELHFDGKGRCVDVTTTGVLQGGIAGLSMFESLQGDLSSKSSLESFLLDTLLPYWEKERERRWPHVQKSLLEWSDGSSMKGLVEAAKLFVLKSIAEGSAASPQTIFAIHVHTLHSRINAECMRAMLSQDARLRRLWSPYVKHVLNALQACPRHHGTAFRTVTFEDGDGSGEPCVEQYLQDKGLEEGAEVTWLGFTSATSSPSVASNLLLEDACQAGRPKNSAGVIYKVIDSRAVSVAPYTNFPEKQELLFEPDAKFKVKGLYQLTDYMLQKGGSAPSEWNISFSELTQAPLKRAVAGNQRDLLILLQQEPAEGPAATSFVAGKCMRPTELRGIRLSTLVKIYETHKARLETLIYCSHMNKWRCWNMHDVVKEIIIPETDKRRVSYAEMLGQNKVEYFVSHWWGKEFRHFVKALQCFATAIGENDPIFWICSFANSQHDVDLGSCLSLSPFNLALKVCKGVVMVLDDELVTLKRIWCLYEVMRVFQLGLSFDLTTHEGCLSRCGPRDFGFGGNAGLKRASRQPGRNFSTSTSPTHRLLTRMTWPRSCKRLMTRSAARR</sequence>
<evidence type="ECO:0000313" key="4">
    <source>
        <dbReference type="EMBL" id="CAE7445315.1"/>
    </source>
</evidence>
<reference evidence="4" key="1">
    <citation type="submission" date="2021-02" db="EMBL/GenBank/DDBJ databases">
        <authorList>
            <person name="Dougan E. K."/>
            <person name="Rhodes N."/>
            <person name="Thang M."/>
            <person name="Chan C."/>
        </authorList>
    </citation>
    <scope>NUCLEOTIDE SEQUENCE</scope>
</reference>
<evidence type="ECO:0000313" key="5">
    <source>
        <dbReference type="Proteomes" id="UP000604046"/>
    </source>
</evidence>
<dbReference type="Pfam" id="PF00085">
    <property type="entry name" value="Thioredoxin"/>
    <property type="match status" value="1"/>
</dbReference>
<dbReference type="InterPro" id="IPR036770">
    <property type="entry name" value="Ankyrin_rpt-contain_sf"/>
</dbReference>
<feature type="compositionally biased region" description="Low complexity" evidence="2">
    <location>
        <begin position="1276"/>
        <end position="1285"/>
    </location>
</feature>
<feature type="region of interest" description="Disordered" evidence="2">
    <location>
        <begin position="1273"/>
        <end position="1293"/>
    </location>
</feature>
<proteinExistence type="predicted"/>
<dbReference type="InterPro" id="IPR013766">
    <property type="entry name" value="Thioredoxin_domain"/>
</dbReference>
<dbReference type="Gene3D" id="3.90.176.10">
    <property type="entry name" value="Toxin ADP-ribosyltransferase, Chain A, domain 1"/>
    <property type="match status" value="1"/>
</dbReference>
<dbReference type="Gene3D" id="2.60.120.920">
    <property type="match status" value="1"/>
</dbReference>
<dbReference type="Gene3D" id="1.25.40.20">
    <property type="entry name" value="Ankyrin repeat-containing domain"/>
    <property type="match status" value="2"/>
</dbReference>
<dbReference type="SMART" id="SM00248">
    <property type="entry name" value="ANK"/>
    <property type="match status" value="5"/>
</dbReference>
<dbReference type="SUPFAM" id="SSF48403">
    <property type="entry name" value="Ankyrin repeat"/>
    <property type="match status" value="1"/>
</dbReference>
<dbReference type="Gene3D" id="3.40.30.10">
    <property type="entry name" value="Glutaredoxin"/>
    <property type="match status" value="1"/>
</dbReference>
<feature type="domain" description="Thioredoxin" evidence="3">
    <location>
        <begin position="713"/>
        <end position="815"/>
    </location>
</feature>
<dbReference type="Proteomes" id="UP000604046">
    <property type="component" value="Unassembled WGS sequence"/>
</dbReference>
<dbReference type="SUPFAM" id="SSF56399">
    <property type="entry name" value="ADP-ribosylation"/>
    <property type="match status" value="1"/>
</dbReference>
<dbReference type="InterPro" id="IPR043136">
    <property type="entry name" value="B30.2/SPRY_sf"/>
</dbReference>
<feature type="coiled-coil region" evidence="1">
    <location>
        <begin position="1407"/>
        <end position="1434"/>
    </location>
</feature>
<dbReference type="OrthoDB" id="427280at2759"/>
<dbReference type="PANTHER" id="PTHR24121:SF23">
    <property type="entry name" value="NO MECHANORECEPTOR POTENTIAL C, ISOFORM H"/>
    <property type="match status" value="1"/>
</dbReference>
<evidence type="ECO:0000259" key="3">
    <source>
        <dbReference type="Pfam" id="PF00085"/>
    </source>
</evidence>
<dbReference type="InterPro" id="IPR036249">
    <property type="entry name" value="Thioredoxin-like_sf"/>
</dbReference>
<gene>
    <name evidence="4" type="ORF">SNAT2548_LOCUS24248</name>
</gene>
<dbReference type="SUPFAM" id="SSF52833">
    <property type="entry name" value="Thioredoxin-like"/>
    <property type="match status" value="1"/>
</dbReference>
<dbReference type="EMBL" id="CAJNDS010002351">
    <property type="protein sequence ID" value="CAE7445315.1"/>
    <property type="molecule type" value="Genomic_DNA"/>
</dbReference>
<comment type="caution">
    <text evidence="4">The sequence shown here is derived from an EMBL/GenBank/DDBJ whole genome shotgun (WGS) entry which is preliminary data.</text>
</comment>
<dbReference type="PANTHER" id="PTHR24121">
    <property type="entry name" value="NO MECHANORECEPTOR POTENTIAL C, ISOFORM D-RELATED"/>
    <property type="match status" value="1"/>
</dbReference>
<name>A0A812RM60_9DINO</name>
<keyword evidence="5" id="KW-1185">Reference proteome</keyword>
<evidence type="ECO:0000256" key="1">
    <source>
        <dbReference type="SAM" id="Coils"/>
    </source>
</evidence>
<organism evidence="4 5">
    <name type="scientific">Symbiodinium natans</name>
    <dbReference type="NCBI Taxonomy" id="878477"/>
    <lineage>
        <taxon>Eukaryota</taxon>
        <taxon>Sar</taxon>
        <taxon>Alveolata</taxon>
        <taxon>Dinophyceae</taxon>
        <taxon>Suessiales</taxon>
        <taxon>Symbiodiniaceae</taxon>
        <taxon>Symbiodinium</taxon>
    </lineage>
</organism>
<keyword evidence="1" id="KW-0175">Coiled coil</keyword>
<accession>A0A812RM60</accession>
<dbReference type="Pfam" id="PF12796">
    <property type="entry name" value="Ank_2"/>
    <property type="match status" value="1"/>
</dbReference>
<dbReference type="InterPro" id="IPR002110">
    <property type="entry name" value="Ankyrin_rpt"/>
</dbReference>
<evidence type="ECO:0000256" key="2">
    <source>
        <dbReference type="SAM" id="MobiDB-lite"/>
    </source>
</evidence>